<reference evidence="2 4" key="2">
    <citation type="submission" date="2018-07" db="EMBL/GenBank/DDBJ databases">
        <title>Draft Genome Assemblies for Five Robust Yarrowia lipolytica Strains Exhibiting High Lipid Production and Pentose Sugar Utilization and Sugar Alcohol Secretion from Undetoxified Lignocellulosic Biomass Hydrolysates.</title>
        <authorList>
            <consortium name="DOE Joint Genome Institute"/>
            <person name="Walker C."/>
            <person name="Ryu S."/>
            <person name="Na H."/>
            <person name="Zane M."/>
            <person name="LaButti K."/>
            <person name="Lipzen A."/>
            <person name="Haridas S."/>
            <person name="Barry K."/>
            <person name="Grigoriev I.V."/>
            <person name="Quarterman J."/>
            <person name="Slininger P."/>
            <person name="Dien B."/>
            <person name="Trinh C.T."/>
        </authorList>
    </citation>
    <scope>NUCLEOTIDE SEQUENCE [LARGE SCALE GENOMIC DNA]</scope>
    <source>
        <strain evidence="2 4">YB392</strain>
    </source>
</reference>
<dbReference type="OrthoDB" id="5308060at2759"/>
<dbReference type="RefSeq" id="XP_505995.1">
    <property type="nucleotide sequence ID" value="XM_505995.1"/>
</dbReference>
<dbReference type="SUPFAM" id="SSF51735">
    <property type="entry name" value="NAD(P)-binding Rossmann-fold domains"/>
    <property type="match status" value="1"/>
</dbReference>
<dbReference type="eggNOG" id="ENOG502QWSS">
    <property type="taxonomic scope" value="Eukaryota"/>
</dbReference>
<organism evidence="1 3">
    <name type="scientific">Yarrowia lipolytica</name>
    <name type="common">Candida lipolytica</name>
    <dbReference type="NCBI Taxonomy" id="4952"/>
    <lineage>
        <taxon>Eukaryota</taxon>
        <taxon>Fungi</taxon>
        <taxon>Dikarya</taxon>
        <taxon>Ascomycota</taxon>
        <taxon>Saccharomycotina</taxon>
        <taxon>Dipodascomycetes</taxon>
        <taxon>Dipodascales</taxon>
        <taxon>Dipodascales incertae sedis</taxon>
        <taxon>Yarrowia</taxon>
    </lineage>
</organism>
<dbReference type="GeneID" id="2908536"/>
<evidence type="ECO:0000313" key="4">
    <source>
        <dbReference type="Proteomes" id="UP000256601"/>
    </source>
</evidence>
<sequence length="450" mass="49106">MTPPDDPIANILAGVNKIKHKASTIINDKLGDAEEAQHQVGTWLLNRKKDIQSVLTPAKLEHFSPGPPPPPPSYYDKITGFVSAHKLAVGLVTISAVTASGYYMWNNRILPGGLFGNKKQPRRRAVRAANGARTEVVVLAGSFLEPIVRVVANDLDKRGFIVYVTTTSEAETALIEKENSADIRSLSVNTQKADVIKSTMKEFGTFLATPQVAFPNAKPHVLRLAGVVLVPDLYYPFGPIEQMHLESWNSVINSKLLAPLALLSQGLLTLVRQTASTPNPARLVIVTPNITAALSPAYSAPEAMVVSGINALATSLDRELAPHGIKTTHIRLGSFDVSHGHSQSKQLASAIHADLITWSEDMRAAYSNYGGTMAFLYGCRSTRGSSLKRLNFAIYDSLTVRRPKRVWHVGFGSRMYELVAAFLPECVLSWLMRSGAALRKRSFDKELNGM</sequence>
<dbReference type="OMA" id="HDVRRYS"/>
<evidence type="ECO:0000313" key="1">
    <source>
        <dbReference type="EMBL" id="AOW07840.1"/>
    </source>
</evidence>
<dbReference type="PANTHER" id="PTHR43313:SF1">
    <property type="entry name" value="3BETA-HYDROXYSTEROID DEHYDROGENASE DHS-16"/>
    <property type="match status" value="1"/>
</dbReference>
<dbReference type="AlphaFoldDB" id="A0A1H6PW22"/>
<dbReference type="VEuPathDB" id="FungiDB:YALI1_F36267g"/>
<dbReference type="Gene3D" id="3.40.50.720">
    <property type="entry name" value="NAD(P)-binding Rossmann-like Domain"/>
    <property type="match status" value="1"/>
</dbReference>
<dbReference type="InterPro" id="IPR036291">
    <property type="entry name" value="NAD(P)-bd_dom_sf"/>
</dbReference>
<reference evidence="1 3" key="1">
    <citation type="journal article" date="2016" name="PLoS ONE">
        <title>Sequence Assembly of Yarrowia lipolytica Strain W29/CLIB89 Shows Transposable Element Diversity.</title>
        <authorList>
            <person name="Magnan C."/>
            <person name="Yu J."/>
            <person name="Chang I."/>
            <person name="Jahn E."/>
            <person name="Kanomata Y."/>
            <person name="Wu J."/>
            <person name="Zeller M."/>
            <person name="Oakes M."/>
            <person name="Baldi P."/>
            <person name="Sandmeyer S."/>
        </authorList>
    </citation>
    <scope>NUCLEOTIDE SEQUENCE [LARGE SCALE GENOMIC DNA]</scope>
    <source>
        <strain evidence="1">CLIB89</strain>
        <strain evidence="3">CLIB89(W29)</strain>
    </source>
</reference>
<dbReference type="EMBL" id="CP017558">
    <property type="protein sequence ID" value="AOW07840.1"/>
    <property type="molecule type" value="Genomic_DNA"/>
</dbReference>
<evidence type="ECO:0000313" key="2">
    <source>
        <dbReference type="EMBL" id="RDW23379.1"/>
    </source>
</evidence>
<dbReference type="EMBL" id="KZ859089">
    <property type="protein sequence ID" value="RDW23379.1"/>
    <property type="molecule type" value="Genomic_DNA"/>
</dbReference>
<protein>
    <recommendedName>
        <fullName evidence="5">DUF1776-domain-containing protein</fullName>
    </recommendedName>
</protein>
<dbReference type="Proteomes" id="UP000182444">
    <property type="component" value="Chromosome 1F"/>
</dbReference>
<dbReference type="KEGG" id="yli:2908536"/>
<name>A0A1H6PW22_YARLL</name>
<dbReference type="Pfam" id="PF08643">
    <property type="entry name" value="DUF1776"/>
    <property type="match status" value="1"/>
</dbReference>
<evidence type="ECO:0000313" key="3">
    <source>
        <dbReference type="Proteomes" id="UP000182444"/>
    </source>
</evidence>
<gene>
    <name evidence="2" type="ORF">B0I71DRAFT_136053</name>
    <name evidence="1" type="ORF">YALI1_F36267g</name>
</gene>
<dbReference type="Proteomes" id="UP000256601">
    <property type="component" value="Unassembled WGS sequence"/>
</dbReference>
<dbReference type="PANTHER" id="PTHR43313">
    <property type="entry name" value="SHORT-CHAIN DEHYDROGENASE/REDUCTASE FAMILY 9C"/>
    <property type="match status" value="1"/>
</dbReference>
<proteinExistence type="predicted"/>
<accession>A0A1H6PW22</accession>
<dbReference type="VEuPathDB" id="FungiDB:YALI0_F28545g"/>
<evidence type="ECO:0008006" key="5">
    <source>
        <dbReference type="Google" id="ProtNLM"/>
    </source>
</evidence>
<dbReference type="InterPro" id="IPR013952">
    <property type="entry name" value="DUF1776_fun"/>
</dbReference>